<reference evidence="2 3" key="1">
    <citation type="submission" date="2016-08" db="EMBL/GenBank/DDBJ databases">
        <title>Genome sequence of Clavibacter michiganensis subsp. michiganensis strain CASJ007.</title>
        <authorList>
            <person name="Thapa S.P."/>
            <person name="Coaker G."/>
        </authorList>
    </citation>
    <scope>NUCLEOTIDE SEQUENCE [LARGE SCALE GENOMIC DNA]</scope>
    <source>
        <strain evidence="2">CASJ007</strain>
    </source>
</reference>
<gene>
    <name evidence="2" type="ORF">CMMCAS07_09470</name>
</gene>
<keyword evidence="3" id="KW-1185">Reference proteome</keyword>
<comment type="caution">
    <text evidence="2">The sequence shown here is derived from an EMBL/GenBank/DDBJ whole genome shotgun (WGS) entry which is preliminary data.</text>
</comment>
<accession>A0A251XP11</accession>
<sequence length="46" mass="4627">MPPCQPAMPVPATTAAYRPAISSGSIVVMVLACTMRSVAAMTSTSA</sequence>
<keyword evidence="1" id="KW-1133">Transmembrane helix</keyword>
<evidence type="ECO:0000313" key="2">
    <source>
        <dbReference type="EMBL" id="OUE05166.1"/>
    </source>
</evidence>
<dbReference type="AlphaFoldDB" id="A0A251XP11"/>
<name>A0A251XP11_CLAMM</name>
<keyword evidence="1" id="KW-0812">Transmembrane</keyword>
<dbReference type="EMBL" id="MDHH01000001">
    <property type="protein sequence ID" value="OUE05166.1"/>
    <property type="molecule type" value="Genomic_DNA"/>
</dbReference>
<organism evidence="2 3">
    <name type="scientific">Clavibacter michiganensis subsp. michiganensis</name>
    <dbReference type="NCBI Taxonomy" id="33013"/>
    <lineage>
        <taxon>Bacteria</taxon>
        <taxon>Bacillati</taxon>
        <taxon>Actinomycetota</taxon>
        <taxon>Actinomycetes</taxon>
        <taxon>Micrococcales</taxon>
        <taxon>Microbacteriaceae</taxon>
        <taxon>Clavibacter</taxon>
    </lineage>
</organism>
<keyword evidence="1" id="KW-0472">Membrane</keyword>
<protein>
    <submittedName>
        <fullName evidence="2">Uncharacterized protein</fullName>
    </submittedName>
</protein>
<proteinExistence type="predicted"/>
<feature type="transmembrane region" description="Helical" evidence="1">
    <location>
        <begin position="20"/>
        <end position="39"/>
    </location>
</feature>
<evidence type="ECO:0000256" key="1">
    <source>
        <dbReference type="SAM" id="Phobius"/>
    </source>
</evidence>
<evidence type="ECO:0000313" key="3">
    <source>
        <dbReference type="Proteomes" id="UP000195062"/>
    </source>
</evidence>
<dbReference type="Proteomes" id="UP000195062">
    <property type="component" value="Unassembled WGS sequence"/>
</dbReference>